<proteinExistence type="inferred from homology"/>
<dbReference type="SUPFAM" id="SSF161098">
    <property type="entry name" value="MetI-like"/>
    <property type="match status" value="1"/>
</dbReference>
<keyword evidence="4 7" id="KW-0812">Transmembrane</keyword>
<evidence type="ECO:0000256" key="2">
    <source>
        <dbReference type="ARBA" id="ARBA00022448"/>
    </source>
</evidence>
<dbReference type="CDD" id="cd06261">
    <property type="entry name" value="TM_PBP2"/>
    <property type="match status" value="1"/>
</dbReference>
<dbReference type="PANTHER" id="PTHR30193:SF37">
    <property type="entry name" value="INNER MEMBRANE ABC TRANSPORTER PERMEASE PROTEIN YCJO"/>
    <property type="match status" value="1"/>
</dbReference>
<keyword evidence="3" id="KW-1003">Cell membrane</keyword>
<feature type="transmembrane region" description="Helical" evidence="7">
    <location>
        <begin position="17"/>
        <end position="41"/>
    </location>
</feature>
<dbReference type="InterPro" id="IPR000515">
    <property type="entry name" value="MetI-like"/>
</dbReference>
<dbReference type="Proteomes" id="UP000033632">
    <property type="component" value="Unassembled WGS sequence"/>
</dbReference>
<name>A0A0F5FV12_9HYPH</name>
<dbReference type="GO" id="GO:0005886">
    <property type="term" value="C:plasma membrane"/>
    <property type="evidence" value="ECO:0007669"/>
    <property type="project" value="UniProtKB-SubCell"/>
</dbReference>
<feature type="transmembrane region" description="Helical" evidence="7">
    <location>
        <begin position="270"/>
        <end position="289"/>
    </location>
</feature>
<keyword evidence="2 7" id="KW-0813">Transport</keyword>
<evidence type="ECO:0000256" key="5">
    <source>
        <dbReference type="ARBA" id="ARBA00022989"/>
    </source>
</evidence>
<dbReference type="Pfam" id="PF00528">
    <property type="entry name" value="BPD_transp_1"/>
    <property type="match status" value="1"/>
</dbReference>
<evidence type="ECO:0000313" key="9">
    <source>
        <dbReference type="EMBL" id="KKB12663.1"/>
    </source>
</evidence>
<feature type="transmembrane region" description="Helical" evidence="7">
    <location>
        <begin position="111"/>
        <end position="131"/>
    </location>
</feature>
<feature type="transmembrane region" description="Helical" evidence="7">
    <location>
        <begin position="159"/>
        <end position="184"/>
    </location>
</feature>
<comment type="similarity">
    <text evidence="7">Belongs to the binding-protein-dependent transport system permease family.</text>
</comment>
<keyword evidence="10" id="KW-1185">Reference proteome</keyword>
<evidence type="ECO:0000256" key="7">
    <source>
        <dbReference type="RuleBase" id="RU363032"/>
    </source>
</evidence>
<protein>
    <submittedName>
        <fullName evidence="9">ABC transporter permease</fullName>
    </submittedName>
</protein>
<dbReference type="AlphaFoldDB" id="A0A0F5FV12"/>
<comment type="caution">
    <text evidence="9">The sequence shown here is derived from an EMBL/GenBank/DDBJ whole genome shotgun (WGS) entry which is preliminary data.</text>
</comment>
<accession>A0A0F5FV12</accession>
<dbReference type="STRING" id="443610.VE25_06815"/>
<keyword evidence="5 7" id="KW-1133">Transmembrane helix</keyword>
<dbReference type="EMBL" id="JZEX01000061">
    <property type="protein sequence ID" value="KKB12663.1"/>
    <property type="molecule type" value="Genomic_DNA"/>
</dbReference>
<evidence type="ECO:0000256" key="6">
    <source>
        <dbReference type="ARBA" id="ARBA00023136"/>
    </source>
</evidence>
<dbReference type="InterPro" id="IPR035906">
    <property type="entry name" value="MetI-like_sf"/>
</dbReference>
<dbReference type="PANTHER" id="PTHR30193">
    <property type="entry name" value="ABC TRANSPORTER PERMEASE PROTEIN"/>
    <property type="match status" value="1"/>
</dbReference>
<dbReference type="PROSITE" id="PS50928">
    <property type="entry name" value="ABC_TM1"/>
    <property type="match status" value="1"/>
</dbReference>
<evidence type="ECO:0000259" key="8">
    <source>
        <dbReference type="PROSITE" id="PS50928"/>
    </source>
</evidence>
<reference evidence="9 10" key="1">
    <citation type="submission" date="2015-03" db="EMBL/GenBank/DDBJ databases">
        <authorList>
            <person name="Hassan Y.I."/>
            <person name="Lepp D."/>
            <person name="Li X.-Z."/>
            <person name="Zhou T."/>
        </authorList>
    </citation>
    <scope>NUCLEOTIDE SEQUENCE [LARGE SCALE GENOMIC DNA]</scope>
    <source>
        <strain evidence="9 10">BD-c194</strain>
    </source>
</reference>
<evidence type="ECO:0000256" key="3">
    <source>
        <dbReference type="ARBA" id="ARBA00022475"/>
    </source>
</evidence>
<evidence type="ECO:0000256" key="1">
    <source>
        <dbReference type="ARBA" id="ARBA00004651"/>
    </source>
</evidence>
<comment type="subcellular location">
    <subcellularLocation>
        <location evidence="1 7">Cell membrane</location>
        <topology evidence="1 7">Multi-pass membrane protein</topology>
    </subcellularLocation>
</comment>
<sequence>MTAAATPRLKSWSWTELLFVAPYLLLYVVFLVYPLGLGFIMSFQYFDLFAGQAEFIGLENYQQLFSDRIFQGAVVNTFKFVIFTVPTFVALGLLIALALNRQTWWAATLRTLFFASNVLSVTIVTLIWRAVYLPQKGLLQNFLDVFGIQNIALLQDPNWALQAIAVTTIWWGIGLPMVLFLAALQQIPGEIYEAAELDNASPWQTLWHITIPSIWRTVVLVTIIQIIAQFQVFGQINLMTAGGPNNSTRSMVQFVYEAGFRQWTAGFASAAAQVLFVIMIVAAGLQFWVSRRKQEF</sequence>
<gene>
    <name evidence="9" type="ORF">VE25_06815</name>
</gene>
<dbReference type="Gene3D" id="1.10.3720.10">
    <property type="entry name" value="MetI-like"/>
    <property type="match status" value="1"/>
</dbReference>
<feature type="transmembrane region" description="Helical" evidence="7">
    <location>
        <begin position="205"/>
        <end position="228"/>
    </location>
</feature>
<dbReference type="GO" id="GO:0055085">
    <property type="term" value="P:transmembrane transport"/>
    <property type="evidence" value="ECO:0007669"/>
    <property type="project" value="InterPro"/>
</dbReference>
<evidence type="ECO:0000313" key="10">
    <source>
        <dbReference type="Proteomes" id="UP000033632"/>
    </source>
</evidence>
<feature type="transmembrane region" description="Helical" evidence="7">
    <location>
        <begin position="80"/>
        <end position="99"/>
    </location>
</feature>
<organism evidence="9 10">
    <name type="scientific">Devosia geojensis</name>
    <dbReference type="NCBI Taxonomy" id="443610"/>
    <lineage>
        <taxon>Bacteria</taxon>
        <taxon>Pseudomonadati</taxon>
        <taxon>Pseudomonadota</taxon>
        <taxon>Alphaproteobacteria</taxon>
        <taxon>Hyphomicrobiales</taxon>
        <taxon>Devosiaceae</taxon>
        <taxon>Devosia</taxon>
    </lineage>
</organism>
<keyword evidence="6 7" id="KW-0472">Membrane</keyword>
<dbReference type="PATRIC" id="fig|443610.3.peg.3918"/>
<dbReference type="InterPro" id="IPR051393">
    <property type="entry name" value="ABC_transporter_permease"/>
</dbReference>
<evidence type="ECO:0000256" key="4">
    <source>
        <dbReference type="ARBA" id="ARBA00022692"/>
    </source>
</evidence>
<feature type="domain" description="ABC transmembrane type-1" evidence="8">
    <location>
        <begin position="74"/>
        <end position="286"/>
    </location>
</feature>